<evidence type="ECO:0000256" key="13">
    <source>
        <dbReference type="SAM" id="Phobius"/>
    </source>
</evidence>
<feature type="transmembrane region" description="Helical" evidence="13">
    <location>
        <begin position="133"/>
        <end position="150"/>
    </location>
</feature>
<keyword evidence="6" id="KW-0050">Antiport</keyword>
<evidence type="ECO:0000313" key="14">
    <source>
        <dbReference type="EMBL" id="CUO83136.1"/>
    </source>
</evidence>
<keyword evidence="10" id="KW-0406">Ion transport</keyword>
<dbReference type="EMBL" id="CYZX01000017">
    <property type="protein sequence ID" value="CUO83136.1"/>
    <property type="molecule type" value="Genomic_DNA"/>
</dbReference>
<dbReference type="InterPro" id="IPR048279">
    <property type="entry name" value="MdtK-like"/>
</dbReference>
<dbReference type="InterPro" id="IPR050222">
    <property type="entry name" value="MATE_MdtK"/>
</dbReference>
<evidence type="ECO:0000256" key="5">
    <source>
        <dbReference type="ARBA" id="ARBA00022448"/>
    </source>
</evidence>
<evidence type="ECO:0000256" key="9">
    <source>
        <dbReference type="ARBA" id="ARBA00022989"/>
    </source>
</evidence>
<dbReference type="RefSeq" id="WP_055266874.1">
    <property type="nucleotide sequence ID" value="NZ_CABIXQ010000017.1"/>
</dbReference>
<feature type="transmembrane region" description="Helical" evidence="13">
    <location>
        <begin position="54"/>
        <end position="75"/>
    </location>
</feature>
<feature type="transmembrane region" description="Helical" evidence="13">
    <location>
        <begin position="319"/>
        <end position="343"/>
    </location>
</feature>
<dbReference type="Proteomes" id="UP000095594">
    <property type="component" value="Unassembled WGS sequence"/>
</dbReference>
<keyword evidence="8 13" id="KW-0812">Transmembrane</keyword>
<dbReference type="GO" id="GO:0005886">
    <property type="term" value="C:plasma membrane"/>
    <property type="evidence" value="ECO:0007669"/>
    <property type="project" value="UniProtKB-SubCell"/>
</dbReference>
<keyword evidence="7" id="KW-1003">Cell membrane</keyword>
<dbReference type="Pfam" id="PF01554">
    <property type="entry name" value="MatE"/>
    <property type="match status" value="2"/>
</dbReference>
<evidence type="ECO:0000256" key="11">
    <source>
        <dbReference type="ARBA" id="ARBA00023136"/>
    </source>
</evidence>
<evidence type="ECO:0000256" key="8">
    <source>
        <dbReference type="ARBA" id="ARBA00022692"/>
    </source>
</evidence>
<evidence type="ECO:0000256" key="7">
    <source>
        <dbReference type="ARBA" id="ARBA00022475"/>
    </source>
</evidence>
<reference evidence="14 15" key="1">
    <citation type="submission" date="2015-09" db="EMBL/GenBank/DDBJ databases">
        <authorList>
            <consortium name="Pathogen Informatics"/>
        </authorList>
    </citation>
    <scope>NUCLEOTIDE SEQUENCE [LARGE SCALE GENOMIC DNA]</scope>
    <source>
        <strain evidence="14 15">2789STDY5834856</strain>
    </source>
</reference>
<evidence type="ECO:0000256" key="4">
    <source>
        <dbReference type="ARBA" id="ARBA00020268"/>
    </source>
</evidence>
<dbReference type="NCBIfam" id="TIGR00797">
    <property type="entry name" value="matE"/>
    <property type="match status" value="1"/>
</dbReference>
<feature type="transmembrane region" description="Helical" evidence="13">
    <location>
        <begin position="252"/>
        <end position="279"/>
    </location>
</feature>
<feature type="transmembrane region" description="Helical" evidence="13">
    <location>
        <begin position="162"/>
        <end position="185"/>
    </location>
</feature>
<organism evidence="14 15">
    <name type="scientific">Clostridium disporicum</name>
    <dbReference type="NCBI Taxonomy" id="84024"/>
    <lineage>
        <taxon>Bacteria</taxon>
        <taxon>Bacillati</taxon>
        <taxon>Bacillota</taxon>
        <taxon>Clostridia</taxon>
        <taxon>Eubacteriales</taxon>
        <taxon>Clostridiaceae</taxon>
        <taxon>Clostridium</taxon>
    </lineage>
</organism>
<comment type="function">
    <text evidence="1">Multidrug efflux pump.</text>
</comment>
<feature type="transmembrane region" description="Helical" evidence="13">
    <location>
        <begin position="355"/>
        <end position="376"/>
    </location>
</feature>
<evidence type="ECO:0000256" key="2">
    <source>
        <dbReference type="ARBA" id="ARBA00004651"/>
    </source>
</evidence>
<feature type="transmembrane region" description="Helical" evidence="13">
    <location>
        <begin position="13"/>
        <end position="34"/>
    </location>
</feature>
<accession>A0A174IAI1</accession>
<dbReference type="AlphaFoldDB" id="A0A174IAI1"/>
<dbReference type="PANTHER" id="PTHR43298">
    <property type="entry name" value="MULTIDRUG RESISTANCE PROTEIN NORM-RELATED"/>
    <property type="match status" value="1"/>
</dbReference>
<feature type="transmembrane region" description="Helical" evidence="13">
    <location>
        <begin position="285"/>
        <end position="307"/>
    </location>
</feature>
<comment type="subcellular location">
    <subcellularLocation>
        <location evidence="2">Cell membrane</location>
        <topology evidence="2">Multi-pass membrane protein</topology>
    </subcellularLocation>
</comment>
<protein>
    <recommendedName>
        <fullName evidence="4">Probable multidrug resistance protein NorM</fullName>
    </recommendedName>
    <alternativeName>
        <fullName evidence="12">Multidrug-efflux transporter</fullName>
    </alternativeName>
</protein>
<keyword evidence="11 13" id="KW-0472">Membrane</keyword>
<feature type="transmembrane region" description="Helical" evidence="13">
    <location>
        <begin position="388"/>
        <end position="410"/>
    </location>
</feature>
<feature type="transmembrane region" description="Helical" evidence="13">
    <location>
        <begin position="416"/>
        <end position="436"/>
    </location>
</feature>
<gene>
    <name evidence="14" type="primary">mepA_11</name>
    <name evidence="14" type="ORF">ERS852471_02408</name>
</gene>
<dbReference type="OrthoDB" id="9811110at2"/>
<dbReference type="GO" id="GO:0042910">
    <property type="term" value="F:xenobiotic transmembrane transporter activity"/>
    <property type="evidence" value="ECO:0007669"/>
    <property type="project" value="InterPro"/>
</dbReference>
<dbReference type="PANTHER" id="PTHR43298:SF2">
    <property type="entry name" value="FMN_FAD EXPORTER YEEO-RELATED"/>
    <property type="match status" value="1"/>
</dbReference>
<comment type="similarity">
    <text evidence="3">Belongs to the multi antimicrobial extrusion (MATE) (TC 2.A.66.1) family.</text>
</comment>
<evidence type="ECO:0000256" key="12">
    <source>
        <dbReference type="ARBA" id="ARBA00031636"/>
    </source>
</evidence>
<dbReference type="GO" id="GO:0015297">
    <property type="term" value="F:antiporter activity"/>
    <property type="evidence" value="ECO:0007669"/>
    <property type="project" value="UniProtKB-KW"/>
</dbReference>
<sequence>MENKMGTEEIRKLLIKMSLPLMISLLISNLYNLIDSMYVSSLGESALSAVSLSAPIMMMMAAFGSGNAIGLNAVLSKALGEKNNDKVKKAIRTALFLALASYIVIVTSRLIIVEPYFNSQTNDAEIIRQGTEYLNTVMFLAFGVMFQWVLERLLISTGKTKLFMITLSSGAIINIILDPVFIFGLPALGIPALGVRGAAVATVFGQTFSASLALYFNYKFNKDLDMKFSIIPDWHTFIEMLKTGIPTAFMQGFVSVVTMGVNMILISFSTTAVAIYGVVLKVLNMILIMPHGMGLGVIPVVAYNYGAKKRSRVKEAIKFSVIFSIVVGTIGMIILNIIPALILNMFNPTEEMQSIGITAIRILSVTIPLGGISIVLSSFFQGLGLARYSMYLSLARQIILLMPIVFLLSLTEVLPLVWLGFPIAEGLAIIIGYMLYKRSNREVISKIEEELEEKCI</sequence>
<feature type="transmembrane region" description="Helical" evidence="13">
    <location>
        <begin position="95"/>
        <end position="113"/>
    </location>
</feature>
<evidence type="ECO:0000256" key="3">
    <source>
        <dbReference type="ARBA" id="ARBA00010199"/>
    </source>
</evidence>
<dbReference type="InterPro" id="IPR002528">
    <property type="entry name" value="MATE_fam"/>
</dbReference>
<evidence type="ECO:0000256" key="10">
    <source>
        <dbReference type="ARBA" id="ARBA00023065"/>
    </source>
</evidence>
<name>A0A174IAI1_9CLOT</name>
<evidence type="ECO:0000256" key="1">
    <source>
        <dbReference type="ARBA" id="ARBA00003408"/>
    </source>
</evidence>
<dbReference type="PRINTS" id="PR00173">
    <property type="entry name" value="EDTRNSPORT"/>
</dbReference>
<dbReference type="GO" id="GO:0006811">
    <property type="term" value="P:monoatomic ion transport"/>
    <property type="evidence" value="ECO:0007669"/>
    <property type="project" value="UniProtKB-KW"/>
</dbReference>
<keyword evidence="5" id="KW-0813">Transport</keyword>
<evidence type="ECO:0000256" key="6">
    <source>
        <dbReference type="ARBA" id="ARBA00022449"/>
    </source>
</evidence>
<proteinExistence type="inferred from homology"/>
<evidence type="ECO:0000313" key="15">
    <source>
        <dbReference type="Proteomes" id="UP000095594"/>
    </source>
</evidence>
<feature type="transmembrane region" description="Helical" evidence="13">
    <location>
        <begin position="197"/>
        <end position="218"/>
    </location>
</feature>
<keyword evidence="9 13" id="KW-1133">Transmembrane helix</keyword>
<dbReference type="PIRSF" id="PIRSF006603">
    <property type="entry name" value="DinF"/>
    <property type="match status" value="1"/>
</dbReference>